<gene>
    <name evidence="3" type="primary">LOC111087611</name>
</gene>
<reference evidence="3" key="1">
    <citation type="submission" date="2025-08" db="UniProtKB">
        <authorList>
            <consortium name="RefSeq"/>
        </authorList>
    </citation>
    <scope>IDENTIFICATION</scope>
    <source>
        <tissue evidence="3">Muscle</tissue>
    </source>
</reference>
<evidence type="ECO:0000313" key="3">
    <source>
        <dbReference type="RefSeq" id="XP_022250576.1"/>
    </source>
</evidence>
<dbReference type="Proteomes" id="UP000694941">
    <property type="component" value="Unplaced"/>
</dbReference>
<protein>
    <submittedName>
        <fullName evidence="3">Kielin/chordin-like protein isoform X2</fullName>
    </submittedName>
</protein>
<dbReference type="RefSeq" id="XP_022250576.1">
    <property type="nucleotide sequence ID" value="XM_022394868.1"/>
</dbReference>
<accession>A0ABM1T3X0</accession>
<feature type="chain" id="PRO_5046452149" evidence="1">
    <location>
        <begin position="21"/>
        <end position="183"/>
    </location>
</feature>
<name>A0ABM1T3X0_LIMPO</name>
<sequence>MGSSITLTLILATVFQKCLQVPLGIKMDQQTSLPYNMASNIDHACYLEGNRYESGHSIPRSHPCHYCSCVRGYIDCYWQKCPPSPVGCIELNYDGVCNPSLYLCPPDCVILSVPYRRGETIGVASNSCLECRCANGSMFCSPKCCFQPTGPEENSFLVSRSGRRSWVPVVEHPLAYLREYFKQ</sequence>
<keyword evidence="1" id="KW-0732">Signal</keyword>
<evidence type="ECO:0000313" key="2">
    <source>
        <dbReference type="Proteomes" id="UP000694941"/>
    </source>
</evidence>
<dbReference type="SUPFAM" id="SSF57603">
    <property type="entry name" value="FnI-like domain"/>
    <property type="match status" value="1"/>
</dbReference>
<dbReference type="GeneID" id="111087611"/>
<organism evidence="2 3">
    <name type="scientific">Limulus polyphemus</name>
    <name type="common">Atlantic horseshoe crab</name>
    <dbReference type="NCBI Taxonomy" id="6850"/>
    <lineage>
        <taxon>Eukaryota</taxon>
        <taxon>Metazoa</taxon>
        <taxon>Ecdysozoa</taxon>
        <taxon>Arthropoda</taxon>
        <taxon>Chelicerata</taxon>
        <taxon>Merostomata</taxon>
        <taxon>Xiphosura</taxon>
        <taxon>Limulidae</taxon>
        <taxon>Limulus</taxon>
    </lineage>
</organism>
<dbReference type="Gene3D" id="6.20.200.20">
    <property type="match status" value="1"/>
</dbReference>
<feature type="signal peptide" evidence="1">
    <location>
        <begin position="1"/>
        <end position="20"/>
    </location>
</feature>
<keyword evidence="2" id="KW-1185">Reference proteome</keyword>
<evidence type="ECO:0000256" key="1">
    <source>
        <dbReference type="SAM" id="SignalP"/>
    </source>
</evidence>
<proteinExistence type="predicted"/>